<dbReference type="SMART" id="SM01071">
    <property type="entry name" value="CDC37_N"/>
    <property type="match status" value="1"/>
</dbReference>
<comment type="subcellular location">
    <subcellularLocation>
        <location evidence="1">Cytoplasm</location>
    </subcellularLocation>
</comment>
<keyword evidence="12" id="KW-1185">Reference proteome</keyword>
<dbReference type="InterPro" id="IPR038189">
    <property type="entry name" value="Cdc37_Hsp90-bd_sf"/>
</dbReference>
<evidence type="ECO:0000256" key="1">
    <source>
        <dbReference type="ARBA" id="ARBA00004496"/>
    </source>
</evidence>
<dbReference type="GO" id="GO:0050821">
    <property type="term" value="P:protein stabilization"/>
    <property type="evidence" value="ECO:0007669"/>
    <property type="project" value="TreeGrafter"/>
</dbReference>
<evidence type="ECO:0000259" key="8">
    <source>
        <dbReference type="SMART" id="SM01069"/>
    </source>
</evidence>
<evidence type="ECO:0000313" key="11">
    <source>
        <dbReference type="EMBL" id="TNY19696.1"/>
    </source>
</evidence>
<evidence type="ECO:0000256" key="3">
    <source>
        <dbReference type="ARBA" id="ARBA00022490"/>
    </source>
</evidence>
<keyword evidence="4" id="KW-0143">Chaperone</keyword>
<dbReference type="InterPro" id="IPR013874">
    <property type="entry name" value="Cdc37_Hsp90-bd"/>
</dbReference>
<dbReference type="OrthoDB" id="440202at2759"/>
<dbReference type="PANTHER" id="PTHR12800">
    <property type="entry name" value="CDC37-RELATED"/>
    <property type="match status" value="1"/>
</dbReference>
<dbReference type="GO" id="GO:0016301">
    <property type="term" value="F:kinase activity"/>
    <property type="evidence" value="ECO:0007669"/>
    <property type="project" value="UniProtKB-KW"/>
</dbReference>
<proteinExistence type="inferred from homology"/>
<evidence type="ECO:0000256" key="4">
    <source>
        <dbReference type="ARBA" id="ARBA00023186"/>
    </source>
</evidence>
<dbReference type="Pfam" id="PF08565">
    <property type="entry name" value="CDC37_M"/>
    <property type="match status" value="1"/>
</dbReference>
<feature type="coiled-coil region" evidence="6">
    <location>
        <begin position="144"/>
        <end position="174"/>
    </location>
</feature>
<keyword evidence="3" id="KW-0963">Cytoplasm</keyword>
<evidence type="ECO:0000256" key="2">
    <source>
        <dbReference type="ARBA" id="ARBA00006222"/>
    </source>
</evidence>
<evidence type="ECO:0000256" key="5">
    <source>
        <dbReference type="ARBA" id="ARBA00031396"/>
    </source>
</evidence>
<feature type="compositionally biased region" description="Low complexity" evidence="7">
    <location>
        <begin position="194"/>
        <end position="211"/>
    </location>
</feature>
<dbReference type="Gene3D" id="1.20.58.610">
    <property type="entry name" value="Cdc37, Hsp90 binding domain"/>
    <property type="match status" value="1"/>
</dbReference>
<comment type="caution">
    <text evidence="11">The sequence shown here is derived from an EMBL/GenBank/DDBJ whole genome shotgun (WGS) entry which is preliminary data.</text>
</comment>
<dbReference type="GO" id="GO:0031072">
    <property type="term" value="F:heat shock protein binding"/>
    <property type="evidence" value="ECO:0007669"/>
    <property type="project" value="TreeGrafter"/>
</dbReference>
<accession>A0A5C5FTW0</accession>
<dbReference type="InterPro" id="IPR013873">
    <property type="entry name" value="Cdc37_C"/>
</dbReference>
<dbReference type="AlphaFoldDB" id="A0A5C5FTW0"/>
<dbReference type="GO" id="GO:0006457">
    <property type="term" value="P:protein folding"/>
    <property type="evidence" value="ECO:0007669"/>
    <property type="project" value="TreeGrafter"/>
</dbReference>
<feature type="domain" description="Cdc37 C-terminal" evidence="8">
    <location>
        <begin position="393"/>
        <end position="508"/>
    </location>
</feature>
<evidence type="ECO:0000256" key="6">
    <source>
        <dbReference type="SAM" id="Coils"/>
    </source>
</evidence>
<dbReference type="STRING" id="5288.A0A5C5FTW0"/>
<feature type="region of interest" description="Disordered" evidence="7">
    <location>
        <begin position="194"/>
        <end position="249"/>
    </location>
</feature>
<protein>
    <recommendedName>
        <fullName evidence="5">Hsp90 chaperone protein kinase-targeting subunit</fullName>
    </recommendedName>
</protein>
<dbReference type="SMART" id="SM01070">
    <property type="entry name" value="CDC37_M"/>
    <property type="match status" value="1"/>
</dbReference>
<evidence type="ECO:0000256" key="7">
    <source>
        <dbReference type="SAM" id="MobiDB-lite"/>
    </source>
</evidence>
<feature type="region of interest" description="Disordered" evidence="7">
    <location>
        <begin position="475"/>
        <end position="518"/>
    </location>
</feature>
<dbReference type="InterPro" id="IPR004918">
    <property type="entry name" value="Cdc37"/>
</dbReference>
<dbReference type="EMBL" id="SOZI01000087">
    <property type="protein sequence ID" value="TNY19696.1"/>
    <property type="molecule type" value="Genomic_DNA"/>
</dbReference>
<dbReference type="SMART" id="SM01069">
    <property type="entry name" value="CDC37_C"/>
    <property type="match status" value="1"/>
</dbReference>
<keyword evidence="6" id="KW-0175">Coiled coil</keyword>
<feature type="domain" description="Cdc37 Hsp90 binding" evidence="9">
    <location>
        <begin position="192"/>
        <end position="376"/>
    </location>
</feature>
<dbReference type="GO" id="GO:0051082">
    <property type="term" value="F:unfolded protein binding"/>
    <property type="evidence" value="ECO:0007669"/>
    <property type="project" value="TreeGrafter"/>
</dbReference>
<organism evidence="11 12">
    <name type="scientific">Rhodotorula diobovata</name>
    <dbReference type="NCBI Taxonomy" id="5288"/>
    <lineage>
        <taxon>Eukaryota</taxon>
        <taxon>Fungi</taxon>
        <taxon>Dikarya</taxon>
        <taxon>Basidiomycota</taxon>
        <taxon>Pucciniomycotina</taxon>
        <taxon>Microbotryomycetes</taxon>
        <taxon>Sporidiobolales</taxon>
        <taxon>Sporidiobolaceae</taxon>
        <taxon>Rhodotorula</taxon>
    </lineage>
</organism>
<dbReference type="Proteomes" id="UP000311382">
    <property type="component" value="Unassembled WGS sequence"/>
</dbReference>
<comment type="similarity">
    <text evidence="2">Belongs to the CDC37 family.</text>
</comment>
<sequence length="518" mass="57161">MSRLNYNKWDNLQLSDDSDIEVHPNVDKKSMIRWKQRDIHEKREQRKLKLKQFEVEVPMNASLIARMDSLVSSTQADGAQFISNEVQRLKAALPYKYEDKKFVEGEQPTEDHMIVSLLSQVINEAQKKEQAAGKGEAGRDARLVAELEWHKKRLLDRQEEIKKETAEIEAEQKKWITSDDIHTGWDSKTLVSKAPTAQPVTAPPAASSSKPRQTKTETVVETLNSPAVQAAAQTEDSGNSSDEADVPPLTDSALAYSKIGSLDWDRVKQAISSDPSLLTEETSDALMVEAFSQAMKGTKASEQRARNCIEKALIGQYCRSLGRDGTALFFQRMTNANHQALRIFLDDVHKTSLRIIERAKVVAAERASKAASGEEGVEQIQLVASSPDTTITFEVPDGPPPENLAITGEGADELDPVLVREFLQKRWDIFESFPKNLKSALSEKSLEKVNKVLGRMSVDEAESVVEQLQEAGILSFEQPGVIDKTGRSGGEDGPAGPGSEGAPPVTETKGLNLEDDLD</sequence>
<evidence type="ECO:0000313" key="12">
    <source>
        <dbReference type="Proteomes" id="UP000311382"/>
    </source>
</evidence>
<dbReference type="GO" id="GO:0051087">
    <property type="term" value="F:protein-folding chaperone binding"/>
    <property type="evidence" value="ECO:0007669"/>
    <property type="project" value="TreeGrafter"/>
</dbReference>
<feature type="compositionally biased region" description="Polar residues" evidence="7">
    <location>
        <begin position="216"/>
        <end position="241"/>
    </location>
</feature>
<dbReference type="Pfam" id="PF08564">
    <property type="entry name" value="CDC37_C"/>
    <property type="match status" value="1"/>
</dbReference>
<keyword evidence="11" id="KW-0808">Transferase</keyword>
<dbReference type="GO" id="GO:0005737">
    <property type="term" value="C:cytoplasm"/>
    <property type="evidence" value="ECO:0007669"/>
    <property type="project" value="UniProtKB-SubCell"/>
</dbReference>
<gene>
    <name evidence="11" type="ORF">DMC30DRAFT_417638</name>
</gene>
<reference evidence="11 12" key="1">
    <citation type="submission" date="2019-03" db="EMBL/GenBank/DDBJ databases">
        <title>Rhodosporidium diobovatum UCD-FST 08-225 genome sequencing, assembly, and annotation.</title>
        <authorList>
            <person name="Fakankun I.U."/>
            <person name="Fristensky B."/>
            <person name="Levin D.B."/>
        </authorList>
    </citation>
    <scope>NUCLEOTIDE SEQUENCE [LARGE SCALE GENOMIC DNA]</scope>
    <source>
        <strain evidence="11 12">UCD-FST 08-225</strain>
    </source>
</reference>
<keyword evidence="11" id="KW-0418">Kinase</keyword>
<dbReference type="SUPFAM" id="SSF101391">
    <property type="entry name" value="Hsp90 co-chaperone CDC37"/>
    <property type="match status" value="1"/>
</dbReference>
<evidence type="ECO:0000259" key="9">
    <source>
        <dbReference type="SMART" id="SM01070"/>
    </source>
</evidence>
<dbReference type="PANTHER" id="PTHR12800:SF4">
    <property type="entry name" value="HSP90 CO-CHAPERONE CDC37"/>
    <property type="match status" value="1"/>
</dbReference>
<name>A0A5C5FTW0_9BASI</name>
<dbReference type="Pfam" id="PF03234">
    <property type="entry name" value="CDC37_N"/>
    <property type="match status" value="1"/>
</dbReference>
<feature type="domain" description="Cdc37 N-terminal" evidence="10">
    <location>
        <begin position="3"/>
        <end position="188"/>
    </location>
</feature>
<dbReference type="GO" id="GO:0019901">
    <property type="term" value="F:protein kinase binding"/>
    <property type="evidence" value="ECO:0007669"/>
    <property type="project" value="InterPro"/>
</dbReference>
<dbReference type="InterPro" id="IPR013855">
    <property type="entry name" value="Cdc37_N_dom"/>
</dbReference>
<evidence type="ECO:0000259" key="10">
    <source>
        <dbReference type="SMART" id="SM01071"/>
    </source>
</evidence>